<evidence type="ECO:0000256" key="2">
    <source>
        <dbReference type="ARBA" id="ARBA00022692"/>
    </source>
</evidence>
<evidence type="ECO:0000256" key="1">
    <source>
        <dbReference type="ARBA" id="ARBA00004127"/>
    </source>
</evidence>
<name>A0ABP4C5Y7_9ACTN</name>
<keyword evidence="4 5" id="KW-0472">Membrane</keyword>
<dbReference type="PANTHER" id="PTHR12714">
    <property type="entry name" value="PROTEIN-S ISOPRENYLCYSTEINE O-METHYLTRANSFERASE"/>
    <property type="match status" value="1"/>
</dbReference>
<comment type="caution">
    <text evidence="6">The sequence shown here is derived from an EMBL/GenBank/DDBJ whole genome shotgun (WGS) entry which is preliminary data.</text>
</comment>
<dbReference type="EMBL" id="BAAAHH010000023">
    <property type="protein sequence ID" value="GAA0960151.1"/>
    <property type="molecule type" value="Genomic_DNA"/>
</dbReference>
<dbReference type="Gene3D" id="1.20.120.1630">
    <property type="match status" value="1"/>
</dbReference>
<evidence type="ECO:0000256" key="4">
    <source>
        <dbReference type="ARBA" id="ARBA00023136"/>
    </source>
</evidence>
<keyword evidence="3 5" id="KW-1133">Transmembrane helix</keyword>
<evidence type="ECO:0000256" key="3">
    <source>
        <dbReference type="ARBA" id="ARBA00022989"/>
    </source>
</evidence>
<reference evidence="7" key="1">
    <citation type="journal article" date="2019" name="Int. J. Syst. Evol. Microbiol.">
        <title>The Global Catalogue of Microorganisms (GCM) 10K type strain sequencing project: providing services to taxonomists for standard genome sequencing and annotation.</title>
        <authorList>
            <consortium name="The Broad Institute Genomics Platform"/>
            <consortium name="The Broad Institute Genome Sequencing Center for Infectious Disease"/>
            <person name="Wu L."/>
            <person name="Ma J."/>
        </authorList>
    </citation>
    <scope>NUCLEOTIDE SEQUENCE [LARGE SCALE GENOMIC DNA]</scope>
    <source>
        <strain evidence="7">JCM 10696</strain>
    </source>
</reference>
<dbReference type="RefSeq" id="WP_344243474.1">
    <property type="nucleotide sequence ID" value="NZ_BAAAHH010000023.1"/>
</dbReference>
<feature type="transmembrane region" description="Helical" evidence="5">
    <location>
        <begin position="85"/>
        <end position="106"/>
    </location>
</feature>
<feature type="transmembrane region" description="Helical" evidence="5">
    <location>
        <begin position="44"/>
        <end position="65"/>
    </location>
</feature>
<evidence type="ECO:0000256" key="5">
    <source>
        <dbReference type="SAM" id="Phobius"/>
    </source>
</evidence>
<proteinExistence type="predicted"/>
<feature type="transmembrane region" description="Helical" evidence="5">
    <location>
        <begin position="118"/>
        <end position="143"/>
    </location>
</feature>
<dbReference type="Pfam" id="PF04191">
    <property type="entry name" value="PEMT"/>
    <property type="match status" value="1"/>
</dbReference>
<sequence length="202" mass="20835">MTVAALVLYAVWAVLAFGLRAWIQWRRTGDTGLRGIGSSPGSARWWAGLLVAAGLLVCAAGAVAAAAGAEPLPVLDHAPVRSGGLVLALAGVAATVAAQLAMGASWRVGVQVDERTELVTDGVFGLVRNPIYTAMIATLAGLVAMGPNPVSVCGLVLSVIALELQVRAVEEPYLRRTHGDAYRRYAAAVGRFVPAIGRTGPN</sequence>
<dbReference type="InterPro" id="IPR007318">
    <property type="entry name" value="Phopholipid_MeTrfase"/>
</dbReference>
<feature type="transmembrane region" description="Helical" evidence="5">
    <location>
        <begin position="6"/>
        <end position="23"/>
    </location>
</feature>
<dbReference type="Proteomes" id="UP001500665">
    <property type="component" value="Unassembled WGS sequence"/>
</dbReference>
<gene>
    <name evidence="6" type="ORF">GCM10009550_50900</name>
</gene>
<protein>
    <submittedName>
        <fullName evidence="6">Isoprenylcysteine carboxylmethyltransferase family protein</fullName>
    </submittedName>
</protein>
<accession>A0ABP4C5Y7</accession>
<organism evidence="6 7">
    <name type="scientific">Actinocorallia libanotica</name>
    <dbReference type="NCBI Taxonomy" id="46162"/>
    <lineage>
        <taxon>Bacteria</taxon>
        <taxon>Bacillati</taxon>
        <taxon>Actinomycetota</taxon>
        <taxon>Actinomycetes</taxon>
        <taxon>Streptosporangiales</taxon>
        <taxon>Thermomonosporaceae</taxon>
        <taxon>Actinocorallia</taxon>
    </lineage>
</organism>
<keyword evidence="2 5" id="KW-0812">Transmembrane</keyword>
<dbReference type="PANTHER" id="PTHR12714:SF9">
    <property type="entry name" value="PROTEIN-S-ISOPRENYLCYSTEINE O-METHYLTRANSFERASE"/>
    <property type="match status" value="1"/>
</dbReference>
<keyword evidence="7" id="KW-1185">Reference proteome</keyword>
<evidence type="ECO:0000313" key="7">
    <source>
        <dbReference type="Proteomes" id="UP001500665"/>
    </source>
</evidence>
<evidence type="ECO:0000313" key="6">
    <source>
        <dbReference type="EMBL" id="GAA0960151.1"/>
    </source>
</evidence>
<comment type="subcellular location">
    <subcellularLocation>
        <location evidence="1">Endomembrane system</location>
        <topology evidence="1">Multi-pass membrane protein</topology>
    </subcellularLocation>
</comment>